<evidence type="ECO:0000256" key="1">
    <source>
        <dbReference type="SAM" id="Coils"/>
    </source>
</evidence>
<keyword evidence="3" id="KW-1185">Reference proteome</keyword>
<keyword evidence="1" id="KW-0175">Coiled coil</keyword>
<proteinExistence type="predicted"/>
<evidence type="ECO:0000313" key="2">
    <source>
        <dbReference type="EMBL" id="CQR71402.1"/>
    </source>
</evidence>
<dbReference type="Proteomes" id="UP000049855">
    <property type="component" value="Unassembled WGS sequence"/>
</dbReference>
<organism evidence="2 3">
    <name type="scientific">Sporomusa ovata</name>
    <dbReference type="NCBI Taxonomy" id="2378"/>
    <lineage>
        <taxon>Bacteria</taxon>
        <taxon>Bacillati</taxon>
        <taxon>Bacillota</taxon>
        <taxon>Negativicutes</taxon>
        <taxon>Selenomonadales</taxon>
        <taxon>Sporomusaceae</taxon>
        <taxon>Sporomusa</taxon>
    </lineage>
</organism>
<reference evidence="3" key="1">
    <citation type="submission" date="2015-03" db="EMBL/GenBank/DDBJ databases">
        <authorList>
            <person name="Nijsse Bart"/>
        </authorList>
    </citation>
    <scope>NUCLEOTIDE SEQUENCE [LARGE SCALE GENOMIC DNA]</scope>
</reference>
<gene>
    <name evidence="2" type="ORF">SpAn4DRAFT_3907</name>
</gene>
<protein>
    <submittedName>
        <fullName evidence="2">Archaeal/vacuolar-type H+-ATPase subunit H</fullName>
    </submittedName>
</protein>
<name>A0A0U1KVD8_9FIRM</name>
<accession>A0A0U1KVD8</accession>
<dbReference type="RefSeq" id="WP_021167500.1">
    <property type="nucleotide sequence ID" value="NZ_CTRP01000004.1"/>
</dbReference>
<dbReference type="AlphaFoldDB" id="A0A0U1KVD8"/>
<evidence type="ECO:0000313" key="3">
    <source>
        <dbReference type="Proteomes" id="UP000049855"/>
    </source>
</evidence>
<sequence>MSIDKLLDEMETILVEATRLPFTNKRVIEEDDLAKFLDDFRELLPKELEEAKRIIADRQRILDEAQKEAQNIVEQAKTYVIKLTDENIINKQAQEQANDLMTQASLTAKNLQNDAVNYADEVFKHVLNNLEQTLEVVRQGHRDLQQNKNNLTK</sequence>
<dbReference type="EMBL" id="CTRP01000004">
    <property type="protein sequence ID" value="CQR71402.1"/>
    <property type="molecule type" value="Genomic_DNA"/>
</dbReference>
<feature type="coiled-coil region" evidence="1">
    <location>
        <begin position="48"/>
        <end position="147"/>
    </location>
</feature>